<dbReference type="InterPro" id="IPR027897">
    <property type="entry name" value="DUF4559"/>
</dbReference>
<organism evidence="1 2">
    <name type="scientific">Alosa alosa</name>
    <name type="common">allis shad</name>
    <dbReference type="NCBI Taxonomy" id="278164"/>
    <lineage>
        <taxon>Eukaryota</taxon>
        <taxon>Metazoa</taxon>
        <taxon>Chordata</taxon>
        <taxon>Craniata</taxon>
        <taxon>Vertebrata</taxon>
        <taxon>Euteleostomi</taxon>
        <taxon>Actinopterygii</taxon>
        <taxon>Neopterygii</taxon>
        <taxon>Teleostei</taxon>
        <taxon>Clupei</taxon>
        <taxon>Clupeiformes</taxon>
        <taxon>Clupeoidei</taxon>
        <taxon>Clupeidae</taxon>
        <taxon>Alosa</taxon>
    </lineage>
</organism>
<name>A0AAV6FGL5_9TELE</name>
<dbReference type="PANTHER" id="PTHR35083:SF3">
    <property type="entry name" value="SI:CH211-91P5.3"/>
    <property type="match status" value="1"/>
</dbReference>
<accession>A0AAV6FGL5</accession>
<proteinExistence type="predicted"/>
<sequence>MARFKDDKYRNWLKTTESLLILREGIRPFLENETENYHITLQSKLSSTLKEAICQNKCDGSEWENKIPDCKVCTPWKKELVANHAKSRPMIYWNNCMPYLWPKEKWEVAKVYMPKGHRGHTTYDDFDIAALLNLMGHCAHFRKFIKGQQIHKVINVRNCVMHSPNHTVTNQDFQEHLEKIKDFVHLLDKYANDLKMLPDEIDKSCEAVDTGLRCFIYQSMAGNIRYIPTVELTKIEQRALKEKIEYLTQCCEEDQEDIKEDIKGIWNFVQKNEDLKVKLAPQMEQLLSKNRWLEDLKESTFCYLF</sequence>
<dbReference type="PANTHER" id="PTHR35083">
    <property type="entry name" value="RGD1565685 PROTEIN"/>
    <property type="match status" value="1"/>
</dbReference>
<dbReference type="Proteomes" id="UP000823561">
    <property type="component" value="Chromosome 23"/>
</dbReference>
<gene>
    <name evidence="1" type="ORF">AALO_G00290320</name>
</gene>
<evidence type="ECO:0000313" key="1">
    <source>
        <dbReference type="EMBL" id="KAG5261944.1"/>
    </source>
</evidence>
<keyword evidence="2" id="KW-1185">Reference proteome</keyword>
<dbReference type="AlphaFoldDB" id="A0AAV6FGL5"/>
<reference evidence="1" key="1">
    <citation type="submission" date="2020-10" db="EMBL/GenBank/DDBJ databases">
        <title>Chromosome-scale genome assembly of the Allis shad, Alosa alosa.</title>
        <authorList>
            <person name="Margot Z."/>
            <person name="Christophe K."/>
            <person name="Cabau C."/>
            <person name="Louis A."/>
            <person name="Berthelot C."/>
            <person name="Parey E."/>
            <person name="Roest Crollius H."/>
            <person name="Montfort J."/>
            <person name="Robinson-Rechavi M."/>
            <person name="Bucao C."/>
            <person name="Bouchez O."/>
            <person name="Gislard M."/>
            <person name="Lluch J."/>
            <person name="Milhes M."/>
            <person name="Lampietro C."/>
            <person name="Lopez Roques C."/>
            <person name="Donnadieu C."/>
            <person name="Braasch I."/>
            <person name="Desvignes T."/>
            <person name="Postlethwait J."/>
            <person name="Bobe J."/>
            <person name="Guiguen Y."/>
        </authorList>
    </citation>
    <scope>NUCLEOTIDE SEQUENCE</scope>
    <source>
        <strain evidence="1">M-15738</strain>
        <tissue evidence="1">Blood</tissue>
    </source>
</reference>
<protein>
    <recommendedName>
        <fullName evidence="3">DZIP3-like HEPN domain-containing protein</fullName>
    </recommendedName>
</protein>
<evidence type="ECO:0000313" key="2">
    <source>
        <dbReference type="Proteomes" id="UP000823561"/>
    </source>
</evidence>
<comment type="caution">
    <text evidence="1">The sequence shown here is derived from an EMBL/GenBank/DDBJ whole genome shotgun (WGS) entry which is preliminary data.</text>
</comment>
<dbReference type="EMBL" id="JADWDJ010000023">
    <property type="protein sequence ID" value="KAG5261944.1"/>
    <property type="molecule type" value="Genomic_DNA"/>
</dbReference>
<evidence type="ECO:0008006" key="3">
    <source>
        <dbReference type="Google" id="ProtNLM"/>
    </source>
</evidence>
<dbReference type="Pfam" id="PF15112">
    <property type="entry name" value="DUF4559"/>
    <property type="match status" value="1"/>
</dbReference>